<evidence type="ECO:0000313" key="2">
    <source>
        <dbReference type="Proteomes" id="UP001523369"/>
    </source>
</evidence>
<organism evidence="1 2">
    <name type="scientific">Paractinoplanes aksuensis</name>
    <dbReference type="NCBI Taxonomy" id="2939490"/>
    <lineage>
        <taxon>Bacteria</taxon>
        <taxon>Bacillati</taxon>
        <taxon>Actinomycetota</taxon>
        <taxon>Actinomycetes</taxon>
        <taxon>Micromonosporales</taxon>
        <taxon>Micromonosporaceae</taxon>
        <taxon>Paractinoplanes</taxon>
    </lineage>
</organism>
<reference evidence="1 2" key="1">
    <citation type="submission" date="2022-06" db="EMBL/GenBank/DDBJ databases">
        <title>New Species of the Genus Actinoplanes, ActinopZanes ferrugineus.</title>
        <authorList>
            <person name="Ding P."/>
        </authorList>
    </citation>
    <scope>NUCLEOTIDE SEQUENCE [LARGE SCALE GENOMIC DNA]</scope>
    <source>
        <strain evidence="1 2">TRM88003</strain>
    </source>
</reference>
<evidence type="ECO:0000313" key="1">
    <source>
        <dbReference type="EMBL" id="MCO8270597.1"/>
    </source>
</evidence>
<comment type="caution">
    <text evidence="1">The sequence shown here is derived from an EMBL/GenBank/DDBJ whole genome shotgun (WGS) entry which is preliminary data.</text>
</comment>
<proteinExistence type="predicted"/>
<name>A0ABT1DIE4_9ACTN</name>
<dbReference type="RefSeq" id="WP_253236734.1">
    <property type="nucleotide sequence ID" value="NZ_JAMYJR010000007.1"/>
</dbReference>
<sequence>MIDVQVRSENGSILEHGTHGIEWTQDLIDLDAATFPMLAGLCAYLDTIFNQRQVYQLLDELQRLPTGVIPEPATTEIQRLATKVGEGQHLYLWFCGD</sequence>
<keyword evidence="2" id="KW-1185">Reference proteome</keyword>
<protein>
    <submittedName>
        <fullName evidence="1">Uncharacterized protein</fullName>
    </submittedName>
</protein>
<dbReference type="Proteomes" id="UP001523369">
    <property type="component" value="Unassembled WGS sequence"/>
</dbReference>
<gene>
    <name evidence="1" type="ORF">M1L60_08295</name>
</gene>
<accession>A0ABT1DIE4</accession>
<dbReference type="EMBL" id="JAMYJR010000007">
    <property type="protein sequence ID" value="MCO8270597.1"/>
    <property type="molecule type" value="Genomic_DNA"/>
</dbReference>